<dbReference type="Proteomes" id="UP000007161">
    <property type="component" value="Chromosome"/>
</dbReference>
<accession>H2J765</accession>
<keyword evidence="3" id="KW-1185">Reference proteome</keyword>
<dbReference type="InterPro" id="IPR008407">
    <property type="entry name" value="Brnchd-chn_aa_trnsp_AzlD"/>
</dbReference>
<keyword evidence="1" id="KW-1133">Transmembrane helix</keyword>
<keyword evidence="1" id="KW-0812">Transmembrane</keyword>
<proteinExistence type="predicted"/>
<dbReference type="AlphaFoldDB" id="H2J765"/>
<dbReference type="EMBL" id="CP003257">
    <property type="protein sequence ID" value="AEX86435.1"/>
    <property type="molecule type" value="Genomic_DNA"/>
</dbReference>
<reference evidence="2 3" key="1">
    <citation type="journal article" date="2012" name="J. Bacteriol.">
        <title>Complete Genome Sequence of the Thermophilic, Piezophilic, Heterotrophic Bacterium Marinitoga piezophila KA3.</title>
        <authorList>
            <person name="Lucas S."/>
            <person name="Han J."/>
            <person name="Lapidus A."/>
            <person name="Cheng J.F."/>
            <person name="Goodwin L.A."/>
            <person name="Pitluck S."/>
            <person name="Peters L."/>
            <person name="Mikhailova N."/>
            <person name="Teshima H."/>
            <person name="Detter J.C."/>
            <person name="Han C."/>
            <person name="Tapia R."/>
            <person name="Land M."/>
            <person name="Hauser L."/>
            <person name="Kyrpides N.C."/>
            <person name="Ivanova N."/>
            <person name="Pagani I."/>
            <person name="Vannier P."/>
            <person name="Oger P."/>
            <person name="Bartlett D.H."/>
            <person name="Noll K.M."/>
            <person name="Woyke T."/>
            <person name="Jebbar M."/>
        </authorList>
    </citation>
    <scope>NUCLEOTIDE SEQUENCE [LARGE SCALE GENOMIC DNA]</scope>
    <source>
        <strain evidence="3">DSM 14283 / JCM 11233 / KA3</strain>
    </source>
</reference>
<dbReference type="eggNOG" id="COG4392">
    <property type="taxonomic scope" value="Bacteria"/>
</dbReference>
<dbReference type="HOGENOM" id="CLU_157896_2_1_0"/>
<keyword evidence="1" id="KW-0472">Membrane</keyword>
<feature type="transmembrane region" description="Helical" evidence="1">
    <location>
        <begin position="6"/>
        <end position="25"/>
    </location>
</feature>
<feature type="transmembrane region" description="Helical" evidence="1">
    <location>
        <begin position="46"/>
        <end position="74"/>
    </location>
</feature>
<organism evidence="2 3">
    <name type="scientific">Marinitoga piezophila (strain DSM 14283 / JCM 11233 / KA3)</name>
    <dbReference type="NCBI Taxonomy" id="443254"/>
    <lineage>
        <taxon>Bacteria</taxon>
        <taxon>Thermotogati</taxon>
        <taxon>Thermotogota</taxon>
        <taxon>Thermotogae</taxon>
        <taxon>Petrotogales</taxon>
        <taxon>Petrotogaceae</taxon>
        <taxon>Marinitoga</taxon>
    </lineage>
</organism>
<feature type="transmembrane region" description="Helical" evidence="1">
    <location>
        <begin position="80"/>
        <end position="100"/>
    </location>
</feature>
<dbReference type="STRING" id="443254.Marpi_2060"/>
<dbReference type="Pfam" id="PF05437">
    <property type="entry name" value="AzlD"/>
    <property type="match status" value="1"/>
</dbReference>
<name>H2J765_MARPK</name>
<evidence type="ECO:0000256" key="1">
    <source>
        <dbReference type="SAM" id="Phobius"/>
    </source>
</evidence>
<evidence type="ECO:0000313" key="3">
    <source>
        <dbReference type="Proteomes" id="UP000007161"/>
    </source>
</evidence>
<gene>
    <name evidence="2" type="ordered locus">Marpi_2060</name>
</gene>
<protein>
    <submittedName>
        <fullName evidence="2">Putative membrane protein</fullName>
    </submittedName>
</protein>
<reference evidence="3" key="2">
    <citation type="submission" date="2012-01" db="EMBL/GenBank/DDBJ databases">
        <title>Complete sequence of chromosome of Marinitoga piezophila KA3.</title>
        <authorList>
            <person name="Lucas S."/>
            <person name="Han J."/>
            <person name="Lapidus A."/>
            <person name="Cheng J.-F."/>
            <person name="Goodwin L."/>
            <person name="Pitluck S."/>
            <person name="Peters L."/>
            <person name="Mikhailova N."/>
            <person name="Teshima H."/>
            <person name="Detter J.C."/>
            <person name="Han C."/>
            <person name="Tapia R."/>
            <person name="Land M."/>
            <person name="Hauser L."/>
            <person name="Kyrpides N."/>
            <person name="Ivanova N."/>
            <person name="Pagani I."/>
            <person name="Jebbar M."/>
            <person name="Vannier P."/>
            <person name="Oger P."/>
            <person name="Cario A."/>
            <person name="Bartlett D."/>
            <person name="Noll K.M."/>
            <person name="Woyke T."/>
        </authorList>
    </citation>
    <scope>NUCLEOTIDE SEQUENCE [LARGE SCALE GENOMIC DNA]</scope>
    <source>
        <strain evidence="3">DSM 14283 / JCM 11233 / KA3</strain>
    </source>
</reference>
<dbReference type="KEGG" id="mpz:Marpi_2060"/>
<dbReference type="RefSeq" id="WP_014297505.1">
    <property type="nucleotide sequence ID" value="NC_016751.1"/>
</dbReference>
<evidence type="ECO:0000313" key="2">
    <source>
        <dbReference type="EMBL" id="AEX86435.1"/>
    </source>
</evidence>
<sequence length="101" mass="11532">MSRYVIIILVMSLVTMIPRILPFIFSDTLGKNKKLKKFFKYIPYTILGMLIIPDIFYSTGNVITGIIGFFAAVILSFFRFNSIVVVITTVLIVYVLNLFVI</sequence>